<dbReference type="Proteomes" id="UP000237271">
    <property type="component" value="Unassembled WGS sequence"/>
</dbReference>
<proteinExistence type="predicted"/>
<reference evidence="2 3" key="1">
    <citation type="journal article" date="2017" name="Genome Biol. Evol.">
        <title>Phytophthora megakarya and P. palmivora, closely related causal agents of cacao black pod rot, underwent increases in genome sizes and gene numbers by different mechanisms.</title>
        <authorList>
            <person name="Ali S.S."/>
            <person name="Shao J."/>
            <person name="Lary D.J."/>
            <person name="Kronmiller B."/>
            <person name="Shen D."/>
            <person name="Strem M.D."/>
            <person name="Amoako-Attah I."/>
            <person name="Akrofi A.Y."/>
            <person name="Begoude B.A."/>
            <person name="Ten Hoopen G.M."/>
            <person name="Coulibaly K."/>
            <person name="Kebe B.I."/>
            <person name="Melnick R.L."/>
            <person name="Guiltinan M.J."/>
            <person name="Tyler B.M."/>
            <person name="Meinhardt L.W."/>
            <person name="Bailey B.A."/>
        </authorList>
    </citation>
    <scope>NUCLEOTIDE SEQUENCE [LARGE SCALE GENOMIC DNA]</scope>
    <source>
        <strain evidence="3">sbr112.9</strain>
    </source>
</reference>
<comment type="caution">
    <text evidence="2">The sequence shown here is derived from an EMBL/GenBank/DDBJ whole genome shotgun (WGS) entry which is preliminary data.</text>
</comment>
<organism evidence="2 3">
    <name type="scientific">Phytophthora palmivora</name>
    <dbReference type="NCBI Taxonomy" id="4796"/>
    <lineage>
        <taxon>Eukaryota</taxon>
        <taxon>Sar</taxon>
        <taxon>Stramenopiles</taxon>
        <taxon>Oomycota</taxon>
        <taxon>Peronosporomycetes</taxon>
        <taxon>Peronosporales</taxon>
        <taxon>Peronosporaceae</taxon>
        <taxon>Phytophthora</taxon>
    </lineage>
</organism>
<protein>
    <submittedName>
        <fullName evidence="2">Uncharacterized protein</fullName>
    </submittedName>
</protein>
<keyword evidence="3" id="KW-1185">Reference proteome</keyword>
<name>A0A2P4XHM7_9STRA</name>
<evidence type="ECO:0000313" key="3">
    <source>
        <dbReference type="Proteomes" id="UP000237271"/>
    </source>
</evidence>
<feature type="region of interest" description="Disordered" evidence="1">
    <location>
        <begin position="129"/>
        <end position="169"/>
    </location>
</feature>
<sequence>MTRGVIDVLTVVEHSLVEQGTKWVKREIRQRCNAAGVPYSKTKWRGFWNYFKRTWLDQYDVSVWNVFGLSNELIARTNNPIERFNREINDRFPKSRPSMTTFVGVIKTLSAEYLRRLADVSRGRSRRVVPANFPSDLDDDSDDDEPLATEQPSDNSSNEEDEDTMNAII</sequence>
<evidence type="ECO:0000313" key="2">
    <source>
        <dbReference type="EMBL" id="POM65052.1"/>
    </source>
</evidence>
<gene>
    <name evidence="2" type="ORF">PHPALM_19312</name>
</gene>
<accession>A0A2P4XHM7</accession>
<feature type="compositionally biased region" description="Acidic residues" evidence="1">
    <location>
        <begin position="136"/>
        <end position="147"/>
    </location>
</feature>
<dbReference type="OrthoDB" id="116650at2759"/>
<evidence type="ECO:0000256" key="1">
    <source>
        <dbReference type="SAM" id="MobiDB-lite"/>
    </source>
</evidence>
<feature type="compositionally biased region" description="Acidic residues" evidence="1">
    <location>
        <begin position="157"/>
        <end position="169"/>
    </location>
</feature>
<dbReference type="AlphaFoldDB" id="A0A2P4XHM7"/>
<dbReference type="EMBL" id="NCKW01010683">
    <property type="protein sequence ID" value="POM65052.1"/>
    <property type="molecule type" value="Genomic_DNA"/>
</dbReference>